<proteinExistence type="predicted"/>
<dbReference type="Gene3D" id="3.90.550.10">
    <property type="entry name" value="Spore Coat Polysaccharide Biosynthesis Protein SpsA, Chain A"/>
    <property type="match status" value="1"/>
</dbReference>
<sequence>MTSPRITVIAPMKNEAENVAALADEIAAACAPLAPFEAIFVNDGSDDDTSAAIAAARARHPWLRELRHAASCGQSAAVLSGVRAARAPICCTLDGDGQNPPAEIPKLVQPLLDDATGTLGLVAGQRVDRQDTASKKWASRAANGLRRRMLHDDTRDTGCGLKAFPRAVFLSLPFFDHIHRYLPALVKREGYRIALVDVSHRARGAGNSNYTNFGRALVGALDLIGVWWLIRRRKLQTVASVDPGLDEDA</sequence>
<protein>
    <submittedName>
        <fullName evidence="9">Dolichol-phosphate mannosyltransferase</fullName>
    </submittedName>
</protein>
<dbReference type="PANTHER" id="PTHR48090:SF3">
    <property type="entry name" value="UNDECAPRENYL-PHOSPHATE 4-DEOXY-4-FORMAMIDO-L-ARABINOSE TRANSFERASE"/>
    <property type="match status" value="1"/>
</dbReference>
<evidence type="ECO:0000256" key="6">
    <source>
        <dbReference type="ARBA" id="ARBA00022989"/>
    </source>
</evidence>
<evidence type="ECO:0000256" key="5">
    <source>
        <dbReference type="ARBA" id="ARBA00022985"/>
    </source>
</evidence>
<reference evidence="9 10" key="1">
    <citation type="submission" date="2016-10" db="EMBL/GenBank/DDBJ databases">
        <authorList>
            <person name="de Groot N.N."/>
        </authorList>
    </citation>
    <scope>NUCLEOTIDE SEQUENCE [LARGE SCALE GENOMIC DNA]</scope>
    <source>
        <strain evidence="9 10">CGMCC 1.11030</strain>
    </source>
</reference>
<dbReference type="AlphaFoldDB" id="A0A1I3GUK1"/>
<dbReference type="RefSeq" id="WP_092860160.1">
    <property type="nucleotide sequence ID" value="NZ_FOQH01000005.1"/>
</dbReference>
<dbReference type="OrthoDB" id="9807795at2"/>
<dbReference type="Proteomes" id="UP000199377">
    <property type="component" value="Unassembled WGS sequence"/>
</dbReference>
<dbReference type="SUPFAM" id="SSF53448">
    <property type="entry name" value="Nucleotide-diphospho-sugar transferases"/>
    <property type="match status" value="1"/>
</dbReference>
<dbReference type="STRING" id="1114924.SAMN05216258_105343"/>
<gene>
    <name evidence="9" type="ORF">SAMN05216258_105343</name>
</gene>
<evidence type="ECO:0000313" key="10">
    <source>
        <dbReference type="Proteomes" id="UP000199377"/>
    </source>
</evidence>
<dbReference type="InterPro" id="IPR001173">
    <property type="entry name" value="Glyco_trans_2-like"/>
</dbReference>
<evidence type="ECO:0000256" key="4">
    <source>
        <dbReference type="ARBA" id="ARBA00022692"/>
    </source>
</evidence>
<evidence type="ECO:0000256" key="7">
    <source>
        <dbReference type="ARBA" id="ARBA00023136"/>
    </source>
</evidence>
<dbReference type="FunFam" id="3.90.550.10:FF:000170">
    <property type="entry name" value="Dolichol-phosphate mannosyltransferase"/>
    <property type="match status" value="1"/>
</dbReference>
<keyword evidence="7" id="KW-0472">Membrane</keyword>
<dbReference type="GO" id="GO:0005886">
    <property type="term" value="C:plasma membrane"/>
    <property type="evidence" value="ECO:0007669"/>
    <property type="project" value="TreeGrafter"/>
</dbReference>
<dbReference type="EMBL" id="FOQH01000005">
    <property type="protein sequence ID" value="SFI27040.1"/>
    <property type="molecule type" value="Genomic_DNA"/>
</dbReference>
<keyword evidence="4" id="KW-0812">Transmembrane</keyword>
<dbReference type="PANTHER" id="PTHR48090">
    <property type="entry name" value="UNDECAPRENYL-PHOSPHATE 4-DEOXY-4-FORMAMIDO-L-ARABINOSE TRANSFERASE-RELATED"/>
    <property type="match status" value="1"/>
</dbReference>
<keyword evidence="10" id="KW-1185">Reference proteome</keyword>
<name>A0A1I3GUK1_9RHOB</name>
<dbReference type="InterPro" id="IPR029044">
    <property type="entry name" value="Nucleotide-diphossugar_trans"/>
</dbReference>
<feature type="domain" description="Glycosyltransferase 2-like" evidence="8">
    <location>
        <begin position="7"/>
        <end position="169"/>
    </location>
</feature>
<keyword evidence="3 9" id="KW-0808">Transferase</keyword>
<evidence type="ECO:0000256" key="2">
    <source>
        <dbReference type="ARBA" id="ARBA00022676"/>
    </source>
</evidence>
<keyword evidence="2 9" id="KW-0328">Glycosyltransferase</keyword>
<accession>A0A1I3GUK1</accession>
<dbReference type="GO" id="GO:0099621">
    <property type="term" value="F:undecaprenyl-phosphate 4-deoxy-4-formamido-L-arabinose transferase activity"/>
    <property type="evidence" value="ECO:0007669"/>
    <property type="project" value="TreeGrafter"/>
</dbReference>
<keyword evidence="6" id="KW-1133">Transmembrane helix</keyword>
<organism evidence="9 10">
    <name type="scientific">Albimonas pacifica</name>
    <dbReference type="NCBI Taxonomy" id="1114924"/>
    <lineage>
        <taxon>Bacteria</taxon>
        <taxon>Pseudomonadati</taxon>
        <taxon>Pseudomonadota</taxon>
        <taxon>Alphaproteobacteria</taxon>
        <taxon>Rhodobacterales</taxon>
        <taxon>Paracoccaceae</taxon>
        <taxon>Albimonas</taxon>
    </lineage>
</organism>
<dbReference type="CDD" id="cd04179">
    <property type="entry name" value="DPM_DPG-synthase_like"/>
    <property type="match status" value="1"/>
</dbReference>
<evidence type="ECO:0000256" key="1">
    <source>
        <dbReference type="ARBA" id="ARBA00022475"/>
    </source>
</evidence>
<dbReference type="Pfam" id="PF00535">
    <property type="entry name" value="Glycos_transf_2"/>
    <property type="match status" value="1"/>
</dbReference>
<evidence type="ECO:0000313" key="9">
    <source>
        <dbReference type="EMBL" id="SFI27040.1"/>
    </source>
</evidence>
<dbReference type="InterPro" id="IPR050256">
    <property type="entry name" value="Glycosyltransferase_2"/>
</dbReference>
<keyword evidence="1" id="KW-1003">Cell membrane</keyword>
<evidence type="ECO:0000259" key="8">
    <source>
        <dbReference type="Pfam" id="PF00535"/>
    </source>
</evidence>
<keyword evidence="5" id="KW-0448">Lipopolysaccharide biosynthesis</keyword>
<dbReference type="GO" id="GO:0009103">
    <property type="term" value="P:lipopolysaccharide biosynthetic process"/>
    <property type="evidence" value="ECO:0007669"/>
    <property type="project" value="UniProtKB-KW"/>
</dbReference>
<evidence type="ECO:0000256" key="3">
    <source>
        <dbReference type="ARBA" id="ARBA00022679"/>
    </source>
</evidence>